<feature type="compositionally biased region" description="Basic and acidic residues" evidence="1">
    <location>
        <begin position="20"/>
        <end position="34"/>
    </location>
</feature>
<name>A0A7T4QYY3_9GAMM</name>
<dbReference type="KEGG" id="snan:I6N98_12995"/>
<sequence>MSEENAAPEGSWEITVKGPTGKEHTVLELQRDGDTLTGTQTGRGVSTPIEEGKVDGDTISWVQHVTKPMKLKVTFVGEISGNDIAGKVKVGMMSHKFSGSKKLD</sequence>
<evidence type="ECO:0000256" key="1">
    <source>
        <dbReference type="SAM" id="MobiDB-lite"/>
    </source>
</evidence>
<dbReference type="EMBL" id="CP066167">
    <property type="protein sequence ID" value="QQD17277.1"/>
    <property type="molecule type" value="Genomic_DNA"/>
</dbReference>
<gene>
    <name evidence="2" type="ORF">I6N98_12995</name>
</gene>
<keyword evidence="3" id="KW-1185">Reference proteome</keyword>
<dbReference type="AlphaFoldDB" id="A0A7T4QYY3"/>
<feature type="region of interest" description="Disordered" evidence="1">
    <location>
        <begin position="1"/>
        <end position="52"/>
    </location>
</feature>
<accession>A0A7T4QYY3</accession>
<dbReference type="RefSeq" id="WP_198568779.1">
    <property type="nucleotide sequence ID" value="NZ_CP066167.1"/>
</dbReference>
<proteinExistence type="predicted"/>
<organism evidence="2 3">
    <name type="scientific">Spongiibacter nanhainus</name>
    <dbReference type="NCBI Taxonomy" id="2794344"/>
    <lineage>
        <taxon>Bacteria</taxon>
        <taxon>Pseudomonadati</taxon>
        <taxon>Pseudomonadota</taxon>
        <taxon>Gammaproteobacteria</taxon>
        <taxon>Cellvibrionales</taxon>
        <taxon>Spongiibacteraceae</taxon>
        <taxon>Spongiibacter</taxon>
    </lineage>
</organism>
<dbReference type="Proteomes" id="UP000596063">
    <property type="component" value="Chromosome"/>
</dbReference>
<protein>
    <submittedName>
        <fullName evidence="2">Uncharacterized protein</fullName>
    </submittedName>
</protein>
<reference evidence="2 3" key="1">
    <citation type="submission" date="2020-12" db="EMBL/GenBank/DDBJ databases">
        <authorList>
            <person name="Shan Y."/>
        </authorList>
    </citation>
    <scope>NUCLEOTIDE SEQUENCE [LARGE SCALE GENOMIC DNA]</scope>
    <source>
        <strain evidence="3">csc3.9</strain>
    </source>
</reference>
<evidence type="ECO:0000313" key="2">
    <source>
        <dbReference type="EMBL" id="QQD17277.1"/>
    </source>
</evidence>
<evidence type="ECO:0000313" key="3">
    <source>
        <dbReference type="Proteomes" id="UP000596063"/>
    </source>
</evidence>